<name>A0A9D2AX45_9FIRM</name>
<dbReference type="Pfam" id="PF13263">
    <property type="entry name" value="PHP_C"/>
    <property type="match status" value="1"/>
</dbReference>
<evidence type="ECO:0000313" key="1">
    <source>
        <dbReference type="EMBL" id="HIX53155.1"/>
    </source>
</evidence>
<dbReference type="AlphaFoldDB" id="A0A9D2AX45"/>
<accession>A0A9D2AX45</accession>
<protein>
    <submittedName>
        <fullName evidence="1">PHP domain-containing protein</fullName>
    </submittedName>
</protein>
<sequence length="238" mass="27491">MAFNLLDADRVWKYDLHVHTREVSPCGRMTIEEMGEAYERAGYDGIWLTNHLHRDFLEATAGMSWQERAETFLAPYRKAKRWERRLSVGLGVELRFLSDANDYLLYGVTEEMIFGEAERWVSMNLREFYGEYRDRLLIIQAHPNRAGESSPADFHLLHGYEAVNSSPRHHNQNGLTQRSLCLHPWLIPTAGSDSHRPEDVGRTGILTDRPLAENDDLTALLKSREYELIPYGEEGEGR</sequence>
<gene>
    <name evidence="1" type="ORF">IAA28_10175</name>
</gene>
<dbReference type="SUPFAM" id="SSF89550">
    <property type="entry name" value="PHP domain-like"/>
    <property type="match status" value="1"/>
</dbReference>
<reference evidence="1" key="2">
    <citation type="submission" date="2021-04" db="EMBL/GenBank/DDBJ databases">
        <authorList>
            <person name="Gilroy R."/>
        </authorList>
    </citation>
    <scope>NUCLEOTIDE SEQUENCE</scope>
    <source>
        <strain evidence="1">ChiGjej4B4-12881</strain>
    </source>
</reference>
<dbReference type="CDD" id="cd07432">
    <property type="entry name" value="PHP_HisPPase"/>
    <property type="match status" value="1"/>
</dbReference>
<evidence type="ECO:0000313" key="2">
    <source>
        <dbReference type="Proteomes" id="UP000886780"/>
    </source>
</evidence>
<reference evidence="1" key="1">
    <citation type="journal article" date="2021" name="PeerJ">
        <title>Extensive microbial diversity within the chicken gut microbiome revealed by metagenomics and culture.</title>
        <authorList>
            <person name="Gilroy R."/>
            <person name="Ravi A."/>
            <person name="Getino M."/>
            <person name="Pursley I."/>
            <person name="Horton D.L."/>
            <person name="Alikhan N.F."/>
            <person name="Baker D."/>
            <person name="Gharbi K."/>
            <person name="Hall N."/>
            <person name="Watson M."/>
            <person name="Adriaenssens E.M."/>
            <person name="Foster-Nyarko E."/>
            <person name="Jarju S."/>
            <person name="Secka A."/>
            <person name="Antonio M."/>
            <person name="Oren A."/>
            <person name="Chaudhuri R.R."/>
            <person name="La Ragione R."/>
            <person name="Hildebrand F."/>
            <person name="Pallen M.J."/>
        </authorList>
    </citation>
    <scope>NUCLEOTIDE SEQUENCE</scope>
    <source>
        <strain evidence="1">ChiGjej4B4-12881</strain>
    </source>
</reference>
<organism evidence="1 2">
    <name type="scientific">Candidatus Lachnoclostridium stercoripullorum</name>
    <dbReference type="NCBI Taxonomy" id="2838635"/>
    <lineage>
        <taxon>Bacteria</taxon>
        <taxon>Bacillati</taxon>
        <taxon>Bacillota</taxon>
        <taxon>Clostridia</taxon>
        <taxon>Lachnospirales</taxon>
        <taxon>Lachnospiraceae</taxon>
    </lineage>
</organism>
<dbReference type="EMBL" id="DXEU01000184">
    <property type="protein sequence ID" value="HIX53155.1"/>
    <property type="molecule type" value="Genomic_DNA"/>
</dbReference>
<comment type="caution">
    <text evidence="1">The sequence shown here is derived from an EMBL/GenBank/DDBJ whole genome shotgun (WGS) entry which is preliminary data.</text>
</comment>
<dbReference type="Gene3D" id="3.20.20.140">
    <property type="entry name" value="Metal-dependent hydrolases"/>
    <property type="match status" value="1"/>
</dbReference>
<dbReference type="Proteomes" id="UP000886780">
    <property type="component" value="Unassembled WGS sequence"/>
</dbReference>
<dbReference type="InterPro" id="IPR016195">
    <property type="entry name" value="Pol/histidinol_Pase-like"/>
</dbReference>
<proteinExistence type="predicted"/>